<feature type="domain" description="Fe2OG dioxygenase" evidence="7">
    <location>
        <begin position="102"/>
        <end position="198"/>
    </location>
</feature>
<comment type="cofactor">
    <cofactor evidence="1">
        <name>L-ascorbate</name>
        <dbReference type="ChEBI" id="CHEBI:38290"/>
    </cofactor>
</comment>
<dbReference type="Proteomes" id="UP000243807">
    <property type="component" value="Chromosome"/>
</dbReference>
<evidence type="ECO:0000313" key="9">
    <source>
        <dbReference type="Proteomes" id="UP000243807"/>
    </source>
</evidence>
<dbReference type="EMBL" id="CP019434">
    <property type="protein sequence ID" value="APZ41994.1"/>
    <property type="molecule type" value="Genomic_DNA"/>
</dbReference>
<keyword evidence="5" id="KW-0560">Oxidoreductase</keyword>
<proteinExistence type="predicted"/>
<dbReference type="Gene3D" id="2.60.120.620">
    <property type="entry name" value="q2cbj1_9rhob like domain"/>
    <property type="match status" value="1"/>
</dbReference>
<evidence type="ECO:0000256" key="4">
    <source>
        <dbReference type="ARBA" id="ARBA00022964"/>
    </source>
</evidence>
<keyword evidence="6" id="KW-0408">Iron</keyword>
<dbReference type="SMART" id="SM00702">
    <property type="entry name" value="P4Hc"/>
    <property type="match status" value="1"/>
</dbReference>
<keyword evidence="3" id="KW-0847">Vitamin C</keyword>
<evidence type="ECO:0000256" key="1">
    <source>
        <dbReference type="ARBA" id="ARBA00001961"/>
    </source>
</evidence>
<keyword evidence="9" id="KW-1185">Reference proteome</keyword>
<protein>
    <recommendedName>
        <fullName evidence="7">Fe2OG dioxygenase domain-containing protein</fullName>
    </recommendedName>
</protein>
<dbReference type="GO" id="GO:0031543">
    <property type="term" value="F:peptidyl-proline dioxygenase activity"/>
    <property type="evidence" value="ECO:0007669"/>
    <property type="project" value="TreeGrafter"/>
</dbReference>
<dbReference type="PANTHER" id="PTHR12907">
    <property type="entry name" value="EGL NINE HOMOLOG-RELATED"/>
    <property type="match status" value="1"/>
</dbReference>
<dbReference type="PROSITE" id="PS51471">
    <property type="entry name" value="FE2OG_OXY"/>
    <property type="match status" value="1"/>
</dbReference>
<dbReference type="KEGG" id="afy:BW247_01840"/>
<keyword evidence="4" id="KW-0223">Dioxygenase</keyword>
<accession>A0A1P8UE04</accession>
<name>A0A1P8UE04_9GAMM</name>
<gene>
    <name evidence="8" type="ORF">BW247_01840</name>
</gene>
<sequence length="206" mass="23380">MSTENRASRIADALCSVGWISLATFIEADLAVALRRELHTLDQQDALTPALIGKGPRQRLRADIRGDRTAWLDGASPAQARLFVQLEALRDHLNRTLFIGLEDFEAHYALYPPGAHYQRHVDSFQDDNARRVSLVIYLNDAWRRTDGGLLRLYTPQSRLIDEILPESGHAVCFLSENFPHEVTPARRERASIACWFRVRPDTPLPL</sequence>
<evidence type="ECO:0000259" key="7">
    <source>
        <dbReference type="PROSITE" id="PS51471"/>
    </source>
</evidence>
<dbReference type="GO" id="GO:0031418">
    <property type="term" value="F:L-ascorbic acid binding"/>
    <property type="evidence" value="ECO:0007669"/>
    <property type="project" value="UniProtKB-KW"/>
</dbReference>
<evidence type="ECO:0000256" key="3">
    <source>
        <dbReference type="ARBA" id="ARBA00022896"/>
    </source>
</evidence>
<dbReference type="InterPro" id="IPR051559">
    <property type="entry name" value="HIF_prolyl_hydroxylases"/>
</dbReference>
<keyword evidence="2" id="KW-0479">Metal-binding</keyword>
<dbReference type="STRING" id="1765967.BW247_01840"/>
<dbReference type="Pfam" id="PF13640">
    <property type="entry name" value="2OG-FeII_Oxy_3"/>
    <property type="match status" value="1"/>
</dbReference>
<evidence type="ECO:0000256" key="5">
    <source>
        <dbReference type="ARBA" id="ARBA00023002"/>
    </source>
</evidence>
<dbReference type="GO" id="GO:0071456">
    <property type="term" value="P:cellular response to hypoxia"/>
    <property type="evidence" value="ECO:0007669"/>
    <property type="project" value="TreeGrafter"/>
</dbReference>
<dbReference type="InterPro" id="IPR006620">
    <property type="entry name" value="Pro_4_hyd_alph"/>
</dbReference>
<evidence type="ECO:0000256" key="6">
    <source>
        <dbReference type="ARBA" id="ARBA00023004"/>
    </source>
</evidence>
<dbReference type="InterPro" id="IPR044862">
    <property type="entry name" value="Pro_4_hyd_alph_FE2OG_OXY"/>
</dbReference>
<dbReference type="PANTHER" id="PTHR12907:SF26">
    <property type="entry name" value="HIF PROLYL HYDROXYLASE, ISOFORM C"/>
    <property type="match status" value="1"/>
</dbReference>
<evidence type="ECO:0000313" key="8">
    <source>
        <dbReference type="EMBL" id="APZ41994.1"/>
    </source>
</evidence>
<evidence type="ECO:0000256" key="2">
    <source>
        <dbReference type="ARBA" id="ARBA00022723"/>
    </source>
</evidence>
<organism evidence="8 9">
    <name type="scientific">Acidihalobacter ferrooxydans</name>
    <dbReference type="NCBI Taxonomy" id="1765967"/>
    <lineage>
        <taxon>Bacteria</taxon>
        <taxon>Pseudomonadati</taxon>
        <taxon>Pseudomonadota</taxon>
        <taxon>Gammaproteobacteria</taxon>
        <taxon>Chromatiales</taxon>
        <taxon>Ectothiorhodospiraceae</taxon>
        <taxon>Acidihalobacter</taxon>
    </lineage>
</organism>
<dbReference type="InterPro" id="IPR005123">
    <property type="entry name" value="Oxoglu/Fe-dep_dioxygenase_dom"/>
</dbReference>
<reference evidence="8 9" key="1">
    <citation type="submission" date="2017-01" db="EMBL/GenBank/DDBJ databases">
        <title>Draft sequence of Acidihalobacter ferrooxidans strain DSM 14175 (strain V8).</title>
        <authorList>
            <person name="Khaleque H.N."/>
            <person name="Ramsay J.P."/>
            <person name="Murphy R.J.T."/>
            <person name="Kaksonen A.H."/>
            <person name="Boxall N.J."/>
            <person name="Watkin E.L.J."/>
        </authorList>
    </citation>
    <scope>NUCLEOTIDE SEQUENCE [LARGE SCALE GENOMIC DNA]</scope>
    <source>
        <strain evidence="8 9">V8</strain>
    </source>
</reference>
<dbReference type="AlphaFoldDB" id="A0A1P8UE04"/>
<dbReference type="GO" id="GO:0008198">
    <property type="term" value="F:ferrous iron binding"/>
    <property type="evidence" value="ECO:0007669"/>
    <property type="project" value="TreeGrafter"/>
</dbReference>